<evidence type="ECO:0000313" key="2">
    <source>
        <dbReference type="Proteomes" id="UP000183114"/>
    </source>
</evidence>
<protein>
    <recommendedName>
        <fullName evidence="3">Phage-like protein</fullName>
    </recommendedName>
</protein>
<evidence type="ECO:0008006" key="3">
    <source>
        <dbReference type="Google" id="ProtNLM"/>
    </source>
</evidence>
<name>A0A1H4ZKR6_9PSED</name>
<sequence length="174" mass="19174">MTTKQPDWEAIERAYRAGMLSLRAMAEQFGSKESTIRSRASKNGWKMDLTAQVKAATKEKLSRSTSRTTVAQSDVREDAQIIEEASDVAASIVLSHRTDLAQWRGIANKLRDALDTLPVTEDNHGDFARSLNAGVDAQLKVIKGERQAYNLDTETGDKTVSDLAAMMDELSKEA</sequence>
<proteinExistence type="predicted"/>
<reference evidence="1 2" key="1">
    <citation type="submission" date="2016-10" db="EMBL/GenBank/DDBJ databases">
        <authorList>
            <person name="de Groot N.N."/>
        </authorList>
    </citation>
    <scope>NUCLEOTIDE SEQUENCE [LARGE SCALE GENOMIC DNA]</scope>
    <source>
        <strain evidence="1 2">BS3655</strain>
    </source>
</reference>
<gene>
    <name evidence="1" type="ORF">SAMN04490185_3210</name>
</gene>
<dbReference type="EMBL" id="FNTF01000002">
    <property type="protein sequence ID" value="SED30051.1"/>
    <property type="molecule type" value="Genomic_DNA"/>
</dbReference>
<dbReference type="Proteomes" id="UP000183114">
    <property type="component" value="Unassembled WGS sequence"/>
</dbReference>
<accession>A0A1H4ZKR6</accession>
<dbReference type="RefSeq" id="WP_074875396.1">
    <property type="nucleotide sequence ID" value="NZ_FNTF01000002.1"/>
</dbReference>
<organism evidence="1 2">
    <name type="scientific">Pseudomonas frederiksbergensis</name>
    <dbReference type="NCBI Taxonomy" id="104087"/>
    <lineage>
        <taxon>Bacteria</taxon>
        <taxon>Pseudomonadati</taxon>
        <taxon>Pseudomonadota</taxon>
        <taxon>Gammaproteobacteria</taxon>
        <taxon>Pseudomonadales</taxon>
        <taxon>Pseudomonadaceae</taxon>
        <taxon>Pseudomonas</taxon>
    </lineage>
</organism>
<evidence type="ECO:0000313" key="1">
    <source>
        <dbReference type="EMBL" id="SED30051.1"/>
    </source>
</evidence>
<dbReference type="AlphaFoldDB" id="A0A1H4ZKR6"/>